<proteinExistence type="predicted"/>
<evidence type="ECO:0000313" key="3">
    <source>
        <dbReference type="EMBL" id="PIT04662.1"/>
    </source>
</evidence>
<dbReference type="Proteomes" id="UP000228930">
    <property type="component" value="Unassembled WGS sequence"/>
</dbReference>
<name>A0A2M6UJ72_9BRAD</name>
<organism evidence="3 4">
    <name type="scientific">Bradyrhizobium nitroreducens</name>
    <dbReference type="NCBI Taxonomy" id="709803"/>
    <lineage>
        <taxon>Bacteria</taxon>
        <taxon>Pseudomonadati</taxon>
        <taxon>Pseudomonadota</taxon>
        <taxon>Alphaproteobacteria</taxon>
        <taxon>Hyphomicrobiales</taxon>
        <taxon>Nitrobacteraceae</taxon>
        <taxon>Bradyrhizobium</taxon>
    </lineage>
</organism>
<reference evidence="3 4" key="1">
    <citation type="submission" date="2015-06" db="EMBL/GenBank/DDBJ databases">
        <title>Comparative genome analysis of nirS-carrying Bradyrhizobium sp. strains.</title>
        <authorList>
            <person name="Ishii S."/>
            <person name="Jang J."/>
            <person name="Nishizawa T."/>
            <person name="Senoo K."/>
        </authorList>
    </citation>
    <scope>NUCLEOTIDE SEQUENCE [LARGE SCALE GENOMIC DNA]</scope>
    <source>
        <strain evidence="3 4">TSA1</strain>
    </source>
</reference>
<keyword evidence="4" id="KW-1185">Reference proteome</keyword>
<feature type="region of interest" description="Disordered" evidence="1">
    <location>
        <begin position="19"/>
        <end position="71"/>
    </location>
</feature>
<accession>A0A2M6UJ72</accession>
<dbReference type="AlphaFoldDB" id="A0A2M6UJ72"/>
<gene>
    <name evidence="3" type="ORF">TSA1_30865</name>
</gene>
<evidence type="ECO:0000256" key="2">
    <source>
        <dbReference type="SAM" id="SignalP"/>
    </source>
</evidence>
<feature type="compositionally biased region" description="Basic and acidic residues" evidence="1">
    <location>
        <begin position="28"/>
        <end position="65"/>
    </location>
</feature>
<feature type="signal peptide" evidence="2">
    <location>
        <begin position="1"/>
        <end position="22"/>
    </location>
</feature>
<evidence type="ECO:0000313" key="4">
    <source>
        <dbReference type="Proteomes" id="UP000228930"/>
    </source>
</evidence>
<keyword evidence="2" id="KW-0732">Signal</keyword>
<dbReference type="EMBL" id="LFJC01000003">
    <property type="protein sequence ID" value="PIT04662.1"/>
    <property type="molecule type" value="Genomic_DNA"/>
</dbReference>
<protein>
    <submittedName>
        <fullName evidence="3">Uncharacterized protein</fullName>
    </submittedName>
</protein>
<sequence length="71" mass="7783">MTKFLIAALLAISPVAAQTSEAQPKPSLTDREQVQADRAKAAVEERNAPTARPWDRDASGKRPWEKLTAPK</sequence>
<evidence type="ECO:0000256" key="1">
    <source>
        <dbReference type="SAM" id="MobiDB-lite"/>
    </source>
</evidence>
<feature type="chain" id="PRO_5014941342" evidence="2">
    <location>
        <begin position="23"/>
        <end position="71"/>
    </location>
</feature>
<comment type="caution">
    <text evidence="3">The sequence shown here is derived from an EMBL/GenBank/DDBJ whole genome shotgun (WGS) entry which is preliminary data.</text>
</comment>